<name>A0A0F9GFS0_9ZZZZ</name>
<keyword evidence="1" id="KW-1133">Transmembrane helix</keyword>
<sequence>MMEVGRVVKMKKIILFLMLGIFLISPASAEIQTLGVFEQNTDINLIQICGTCTFNNITAVLFPNSTIAVSNLAMERDGTFYNHTFTNTSSLGEYIVNGFGDLGGTDTAWSYTFKVTSFGTTLENSGVVYGVLLLIFFFMDLIIFYLISRLDKENFRDDQGIFVGISIQKYLRVILIGVSYGLILLTLNLMNATANTSSQISQFSGIIGGIFQAMLSAAWIWTFIIVIWLAVMGWKDGDFVNQMKKKLKELEEMN</sequence>
<protein>
    <submittedName>
        <fullName evidence="2">Uncharacterized protein</fullName>
    </submittedName>
</protein>
<feature type="transmembrane region" description="Helical" evidence="1">
    <location>
        <begin position="210"/>
        <end position="234"/>
    </location>
</feature>
<keyword evidence="1" id="KW-0472">Membrane</keyword>
<dbReference type="EMBL" id="LAZR01028634">
    <property type="protein sequence ID" value="KKL61992.1"/>
    <property type="molecule type" value="Genomic_DNA"/>
</dbReference>
<feature type="transmembrane region" description="Helical" evidence="1">
    <location>
        <begin position="169"/>
        <end position="190"/>
    </location>
</feature>
<reference evidence="2" key="1">
    <citation type="journal article" date="2015" name="Nature">
        <title>Complex archaea that bridge the gap between prokaryotes and eukaryotes.</title>
        <authorList>
            <person name="Spang A."/>
            <person name="Saw J.H."/>
            <person name="Jorgensen S.L."/>
            <person name="Zaremba-Niedzwiedzka K."/>
            <person name="Martijn J."/>
            <person name="Lind A.E."/>
            <person name="van Eijk R."/>
            <person name="Schleper C."/>
            <person name="Guy L."/>
            <person name="Ettema T.J."/>
        </authorList>
    </citation>
    <scope>NUCLEOTIDE SEQUENCE</scope>
</reference>
<feature type="transmembrane region" description="Helical" evidence="1">
    <location>
        <begin position="127"/>
        <end position="148"/>
    </location>
</feature>
<gene>
    <name evidence="2" type="ORF">LCGC14_2189690</name>
</gene>
<proteinExistence type="predicted"/>
<comment type="caution">
    <text evidence="2">The sequence shown here is derived from an EMBL/GenBank/DDBJ whole genome shotgun (WGS) entry which is preliminary data.</text>
</comment>
<dbReference type="AlphaFoldDB" id="A0A0F9GFS0"/>
<evidence type="ECO:0000313" key="2">
    <source>
        <dbReference type="EMBL" id="KKL61992.1"/>
    </source>
</evidence>
<organism evidence="2">
    <name type="scientific">marine sediment metagenome</name>
    <dbReference type="NCBI Taxonomy" id="412755"/>
    <lineage>
        <taxon>unclassified sequences</taxon>
        <taxon>metagenomes</taxon>
        <taxon>ecological metagenomes</taxon>
    </lineage>
</organism>
<keyword evidence="1" id="KW-0812">Transmembrane</keyword>
<accession>A0A0F9GFS0</accession>
<evidence type="ECO:0000256" key="1">
    <source>
        <dbReference type="SAM" id="Phobius"/>
    </source>
</evidence>